<feature type="transmembrane region" description="Helical" evidence="1">
    <location>
        <begin position="327"/>
        <end position="345"/>
    </location>
</feature>
<dbReference type="Gene3D" id="3.10.110.10">
    <property type="entry name" value="Ubiquitin Conjugating Enzyme"/>
    <property type="match status" value="1"/>
</dbReference>
<protein>
    <recommendedName>
        <fullName evidence="2">UBC core domain-containing protein</fullName>
    </recommendedName>
</protein>
<feature type="transmembrane region" description="Helical" evidence="1">
    <location>
        <begin position="213"/>
        <end position="231"/>
    </location>
</feature>
<dbReference type="GO" id="GO:0005794">
    <property type="term" value="C:Golgi apparatus"/>
    <property type="evidence" value="ECO:0007669"/>
    <property type="project" value="TreeGrafter"/>
</dbReference>
<feature type="transmembrane region" description="Helical" evidence="1">
    <location>
        <begin position="283"/>
        <end position="306"/>
    </location>
</feature>
<dbReference type="OrthoDB" id="406833at2759"/>
<dbReference type="InterPro" id="IPR000608">
    <property type="entry name" value="UBC"/>
</dbReference>
<dbReference type="SUPFAM" id="SSF54495">
    <property type="entry name" value="UBC-like"/>
    <property type="match status" value="1"/>
</dbReference>
<dbReference type="SMART" id="SM00212">
    <property type="entry name" value="UBCc"/>
    <property type="match status" value="1"/>
</dbReference>
<dbReference type="PANTHER" id="PTHR34391:SF1">
    <property type="entry name" value="UPF0658 GOLGI APPARATUS MEMBRANE PROTEIN C1952.10C-RELATED"/>
    <property type="match status" value="1"/>
</dbReference>
<dbReference type="InterPro" id="IPR016135">
    <property type="entry name" value="UBQ-conjugating_enzyme/RWD"/>
</dbReference>
<dbReference type="CDD" id="cd23808">
    <property type="entry name" value="UBCc_UBE2W"/>
    <property type="match status" value="1"/>
</dbReference>
<keyword evidence="1" id="KW-1133">Transmembrane helix</keyword>
<name>A0A9W8ICA6_9FUNG</name>
<organism evidence="3 4">
    <name type="scientific">Coemansia brasiliensis</name>
    <dbReference type="NCBI Taxonomy" id="2650707"/>
    <lineage>
        <taxon>Eukaryota</taxon>
        <taxon>Fungi</taxon>
        <taxon>Fungi incertae sedis</taxon>
        <taxon>Zoopagomycota</taxon>
        <taxon>Kickxellomycotina</taxon>
        <taxon>Kickxellomycetes</taxon>
        <taxon>Kickxellales</taxon>
        <taxon>Kickxellaceae</taxon>
        <taxon>Coemansia</taxon>
    </lineage>
</organism>
<dbReference type="InterPro" id="IPR040410">
    <property type="entry name" value="UPF0658_Golgi"/>
</dbReference>
<accession>A0A9W8ICA6</accession>
<proteinExistence type="predicted"/>
<dbReference type="EMBL" id="JANBUW010000545">
    <property type="protein sequence ID" value="KAJ2846415.1"/>
    <property type="molecule type" value="Genomic_DNA"/>
</dbReference>
<comment type="caution">
    <text evidence="3">The sequence shown here is derived from an EMBL/GenBank/DDBJ whole genome shotgun (WGS) entry which is preliminary data.</text>
</comment>
<dbReference type="Proteomes" id="UP001139887">
    <property type="component" value="Unassembled WGS sequence"/>
</dbReference>
<evidence type="ECO:0000256" key="1">
    <source>
        <dbReference type="SAM" id="Phobius"/>
    </source>
</evidence>
<feature type="transmembrane region" description="Helical" evidence="1">
    <location>
        <begin position="162"/>
        <end position="183"/>
    </location>
</feature>
<dbReference type="AlphaFoldDB" id="A0A9W8ICA6"/>
<reference evidence="3" key="1">
    <citation type="submission" date="2022-07" db="EMBL/GenBank/DDBJ databases">
        <title>Phylogenomic reconstructions and comparative analyses of Kickxellomycotina fungi.</title>
        <authorList>
            <person name="Reynolds N.K."/>
            <person name="Stajich J.E."/>
            <person name="Barry K."/>
            <person name="Grigoriev I.V."/>
            <person name="Crous P."/>
            <person name="Smith M.E."/>
        </authorList>
    </citation>
    <scope>NUCLEOTIDE SEQUENCE</scope>
    <source>
        <strain evidence="3">NRRL 1566</strain>
    </source>
</reference>
<dbReference type="PROSITE" id="PS50127">
    <property type="entry name" value="UBC_2"/>
    <property type="match status" value="1"/>
</dbReference>
<feature type="domain" description="UBC core" evidence="2">
    <location>
        <begin position="5"/>
        <end position="153"/>
    </location>
</feature>
<evidence type="ECO:0000313" key="4">
    <source>
        <dbReference type="Proteomes" id="UP001139887"/>
    </source>
</evidence>
<dbReference type="Pfam" id="PF00179">
    <property type="entry name" value="UQ_con"/>
    <property type="match status" value="1"/>
</dbReference>
<gene>
    <name evidence="3" type="ORF">IWW36_004362</name>
</gene>
<feature type="transmembrane region" description="Helical" evidence="1">
    <location>
        <begin position="243"/>
        <end position="263"/>
    </location>
</feature>
<evidence type="ECO:0000313" key="3">
    <source>
        <dbReference type="EMBL" id="KAJ2846415.1"/>
    </source>
</evidence>
<dbReference type="PANTHER" id="PTHR34391">
    <property type="entry name" value="UPF0658 GOLGI APPARATUS MEMBRANE PROTEIN C1952.10C-RELATED"/>
    <property type="match status" value="1"/>
</dbReference>
<keyword evidence="1" id="KW-0472">Membrane</keyword>
<feature type="transmembrane region" description="Helical" evidence="1">
    <location>
        <begin position="393"/>
        <end position="413"/>
    </location>
</feature>
<evidence type="ECO:0000259" key="2">
    <source>
        <dbReference type="PROSITE" id="PS50127"/>
    </source>
</evidence>
<keyword evidence="4" id="KW-1185">Reference proteome</keyword>
<keyword evidence="1" id="KW-0812">Transmembrane</keyword>
<sequence length="506" mass="57677">MFGAVNSKRLMGELQQMESEPPALMRLLSCDSLDLWVVTMVGAEGTLYAGEKFTLQFRFPASYPFEAPEVIFTDNVPVHPHIYSNGHICLSILYAQWSPALSVESVCLSILSMLSSCTRKERPVGDKHYVLSAAESPKATHWQFEVLHRLGDVLPKNHFTQIYVLSVLTLASACIIAESYILFLTRQSHTVALDNLWQVPGVQQAVTTSITTYMVYNILFILAQVYTIFLCMEALAHKDIIQIVVVVVFYFVCVVFAVTRYIAFFIYPSVAARMFTFNSNMHIMQVTVMVCYVLSLISLAVFSYKLKQVVGWNVYKRLGADISLHRAYLWHQCLMMLLKMDIYFIGSYLVQMTALVLKVDDIETWLQITVFIPFCVIVISGTLFALHGERRRLMQGLAACWFLSIGYFVFKMYRVNAPNIIHLPNDPYEDSRPFFMITVVVCFLLVIATGIASIQCICNFDSGLKEAIAYDKMRTRHMKLYNKKDEETVQLIPDSTLPAHERFALE</sequence>
<feature type="transmembrane region" description="Helical" evidence="1">
    <location>
        <begin position="365"/>
        <end position="386"/>
    </location>
</feature>
<feature type="transmembrane region" description="Helical" evidence="1">
    <location>
        <begin position="433"/>
        <end position="458"/>
    </location>
</feature>